<keyword evidence="1" id="KW-0597">Phosphoprotein</keyword>
<feature type="domain" description="Response regulatory" evidence="2">
    <location>
        <begin position="7"/>
        <end position="120"/>
    </location>
</feature>
<dbReference type="Proteomes" id="UP000034562">
    <property type="component" value="Unassembled WGS sequence"/>
</dbReference>
<accession>A0A0G0T270</accession>
<evidence type="ECO:0000313" key="3">
    <source>
        <dbReference type="EMBL" id="KKR71133.1"/>
    </source>
</evidence>
<dbReference type="InterPro" id="IPR011006">
    <property type="entry name" value="CheY-like_superfamily"/>
</dbReference>
<gene>
    <name evidence="3" type="ORF">UU12_C0007G0004</name>
</gene>
<dbReference type="AlphaFoldDB" id="A0A0G0T270"/>
<evidence type="ECO:0000256" key="1">
    <source>
        <dbReference type="PROSITE-ProRule" id="PRU00169"/>
    </source>
</evidence>
<dbReference type="STRING" id="1618563.UU12_C0007G0004"/>
<name>A0A0G0T270_9BACT</name>
<dbReference type="SMART" id="SM00448">
    <property type="entry name" value="REC"/>
    <property type="match status" value="1"/>
</dbReference>
<protein>
    <recommendedName>
        <fullName evidence="2">Response regulatory domain-containing protein</fullName>
    </recommendedName>
</protein>
<dbReference type="InterPro" id="IPR001789">
    <property type="entry name" value="Sig_transdc_resp-reg_receiver"/>
</dbReference>
<comment type="caution">
    <text evidence="3">The sequence shown here is derived from an EMBL/GenBank/DDBJ whole genome shotgun (WGS) entry which is preliminary data.</text>
</comment>
<proteinExistence type="predicted"/>
<evidence type="ECO:0000259" key="2">
    <source>
        <dbReference type="PROSITE" id="PS50110"/>
    </source>
</evidence>
<feature type="modified residue" description="4-aspartylphosphate" evidence="1">
    <location>
        <position position="60"/>
    </location>
</feature>
<sequence length="174" mass="20029">MNFRPKRIFLAEDDEKEREKFKKALQEAGHTVVIEAESREKALSLMDEALAKEVEVAVLDGYMPDKGDGQKVAAELNKILPNLIVVSVSSMFLGVWKDPNFDETKPYHPDLKNYDTNGRHEFRGPDFTADQVDWDLEKLAQWIGETEFSLPIESELKKLPTFLEFIQGSQRERK</sequence>
<dbReference type="GO" id="GO:0000160">
    <property type="term" value="P:phosphorelay signal transduction system"/>
    <property type="evidence" value="ECO:0007669"/>
    <property type="project" value="InterPro"/>
</dbReference>
<dbReference type="EMBL" id="LBZK01000007">
    <property type="protein sequence ID" value="KKR71133.1"/>
    <property type="molecule type" value="Genomic_DNA"/>
</dbReference>
<reference evidence="3 4" key="1">
    <citation type="journal article" date="2015" name="Nature">
        <title>rRNA introns, odd ribosomes, and small enigmatic genomes across a large radiation of phyla.</title>
        <authorList>
            <person name="Brown C.T."/>
            <person name="Hug L.A."/>
            <person name="Thomas B.C."/>
            <person name="Sharon I."/>
            <person name="Castelle C.J."/>
            <person name="Singh A."/>
            <person name="Wilkins M.J."/>
            <person name="Williams K.H."/>
            <person name="Banfield J.F."/>
        </authorList>
    </citation>
    <scope>NUCLEOTIDE SEQUENCE [LARGE SCALE GENOMIC DNA]</scope>
</reference>
<dbReference type="Gene3D" id="3.40.50.2300">
    <property type="match status" value="1"/>
</dbReference>
<dbReference type="PROSITE" id="PS50110">
    <property type="entry name" value="RESPONSE_REGULATORY"/>
    <property type="match status" value="1"/>
</dbReference>
<organism evidence="3 4">
    <name type="scientific">Candidatus Woesebacteria bacterium GW2011_GWA2_40_7b</name>
    <dbReference type="NCBI Taxonomy" id="1618563"/>
    <lineage>
        <taxon>Bacteria</taxon>
        <taxon>Candidatus Woeseibacteriota</taxon>
    </lineage>
</organism>
<dbReference type="SUPFAM" id="SSF52172">
    <property type="entry name" value="CheY-like"/>
    <property type="match status" value="1"/>
</dbReference>
<dbReference type="Pfam" id="PF00072">
    <property type="entry name" value="Response_reg"/>
    <property type="match status" value="1"/>
</dbReference>
<evidence type="ECO:0000313" key="4">
    <source>
        <dbReference type="Proteomes" id="UP000034562"/>
    </source>
</evidence>